<feature type="compositionally biased region" description="Polar residues" evidence="2">
    <location>
        <begin position="127"/>
        <end position="139"/>
    </location>
</feature>
<accession>A0A8H3U852</accession>
<comment type="caution">
    <text evidence="3">The sequence shown here is derived from an EMBL/GenBank/DDBJ whole genome shotgun (WGS) entry which is preliminary data.</text>
</comment>
<dbReference type="AlphaFoldDB" id="A0A8H3U852"/>
<feature type="compositionally biased region" description="Basic and acidic residues" evidence="2">
    <location>
        <begin position="193"/>
        <end position="222"/>
    </location>
</feature>
<feature type="region of interest" description="Disordered" evidence="2">
    <location>
        <begin position="111"/>
        <end position="222"/>
    </location>
</feature>
<dbReference type="EMBL" id="WNWQ01000608">
    <property type="protein sequence ID" value="KAE9965462.1"/>
    <property type="molecule type" value="Genomic_DNA"/>
</dbReference>
<feature type="compositionally biased region" description="Basic and acidic residues" evidence="2">
    <location>
        <begin position="150"/>
        <end position="185"/>
    </location>
</feature>
<evidence type="ECO:0000313" key="3">
    <source>
        <dbReference type="EMBL" id="KAE9965462.1"/>
    </source>
</evidence>
<gene>
    <name evidence="3" type="ORF">BLS_007633</name>
</gene>
<dbReference type="Proteomes" id="UP000433883">
    <property type="component" value="Unassembled WGS sequence"/>
</dbReference>
<proteinExistence type="predicted"/>
<keyword evidence="1" id="KW-0175">Coiled coil</keyword>
<name>A0A8H3U852_VENIN</name>
<sequence length="381" mass="44583">MTDQNNKLKKDNLILENKEPGLYFDRLETVAGFERKLANLENEKAQLALEKFEIIGDLAKAMQELRIAKGVEGPVGIRALVNNCYQTRSHLTNTDPIAIVRGIYLSITSQQDPPPKALAKMSRDTKMTNQALHTKQQSRLAVPRSQELQRLQDENSKLRNENTDLKTQSRLDRASQAAKEKELHRLRTANSKLQKEKSDMKNQLKTRPTQEHLAKAEEEANEGKIAVRRKEEMAREIAKKTEIIKRLSKQNEEILSDYESLMKERFYSATKKKLEEARHMVEELQRSGLESYHENVRLTAEMTKLENTEPNIILLERVRECEDKWFMRVNELESENENMKYQRFIHFKESEDVVAENRRLKRRLEELERKEGNLVLDEDRA</sequence>
<evidence type="ECO:0000256" key="2">
    <source>
        <dbReference type="SAM" id="MobiDB-lite"/>
    </source>
</evidence>
<protein>
    <submittedName>
        <fullName evidence="3">Uncharacterized protein</fullName>
    </submittedName>
</protein>
<organism evidence="3 4">
    <name type="scientific">Venturia inaequalis</name>
    <name type="common">Apple scab fungus</name>
    <dbReference type="NCBI Taxonomy" id="5025"/>
    <lineage>
        <taxon>Eukaryota</taxon>
        <taxon>Fungi</taxon>
        <taxon>Dikarya</taxon>
        <taxon>Ascomycota</taxon>
        <taxon>Pezizomycotina</taxon>
        <taxon>Dothideomycetes</taxon>
        <taxon>Pleosporomycetidae</taxon>
        <taxon>Venturiales</taxon>
        <taxon>Venturiaceae</taxon>
        <taxon>Venturia</taxon>
    </lineage>
</organism>
<reference evidence="3 4" key="1">
    <citation type="submission" date="2019-11" db="EMBL/GenBank/DDBJ databases">
        <title>Venturia inaequalis Genome Resource.</title>
        <authorList>
            <person name="Lichtner F.J."/>
        </authorList>
    </citation>
    <scope>NUCLEOTIDE SEQUENCE [LARGE SCALE GENOMIC DNA]</scope>
    <source>
        <strain evidence="3">Bline_iso_100314</strain>
    </source>
</reference>
<evidence type="ECO:0000313" key="4">
    <source>
        <dbReference type="Proteomes" id="UP000433883"/>
    </source>
</evidence>
<evidence type="ECO:0000256" key="1">
    <source>
        <dbReference type="SAM" id="Coils"/>
    </source>
</evidence>
<feature type="coiled-coil region" evidence="1">
    <location>
        <begin position="350"/>
        <end position="377"/>
    </location>
</feature>